<dbReference type="PANTHER" id="PTHR33985:SF15">
    <property type="entry name" value="FASCICLIN-LIKE ARABINOGALACTAN PROTEIN 19"/>
    <property type="match status" value="1"/>
</dbReference>
<feature type="region of interest" description="Disordered" evidence="1">
    <location>
        <begin position="190"/>
        <end position="220"/>
    </location>
</feature>
<feature type="region of interest" description="Disordered" evidence="1">
    <location>
        <begin position="131"/>
        <end position="157"/>
    </location>
</feature>
<dbReference type="InterPro" id="IPR052806">
    <property type="entry name" value="Fasciclin-like_AGP"/>
</dbReference>
<sequence>MASSTSRFIADVLLIVILNQSDSVSAVQTREMDSILTALRSNGYGLFSNAIITSDLWYDLVDGREAALAVFAPTDSSLFALDMVNSAFNYTATLRCHVVPHRLSVRGLNRIRPDSSLRTLAADHDLRVESRRSTPDVLVRQPETPRSEPPGGYSNGISLGIQSHHRQIQFPCLTSLKKRQWQSTNFSIDNSSMDVNPSGESFNLTPSPSIDLSKSGFITD</sequence>
<evidence type="ECO:0000256" key="1">
    <source>
        <dbReference type="SAM" id="MobiDB-lite"/>
    </source>
</evidence>
<evidence type="ECO:0000313" key="4">
    <source>
        <dbReference type="Proteomes" id="UP000595140"/>
    </source>
</evidence>
<evidence type="ECO:0000256" key="2">
    <source>
        <dbReference type="SAM" id="SignalP"/>
    </source>
</evidence>
<dbReference type="InterPro" id="IPR036378">
    <property type="entry name" value="FAS1_dom_sf"/>
</dbReference>
<feature type="signal peptide" evidence="2">
    <location>
        <begin position="1"/>
        <end position="26"/>
    </location>
</feature>
<evidence type="ECO:0008006" key="5">
    <source>
        <dbReference type="Google" id="ProtNLM"/>
    </source>
</evidence>
<dbReference type="EMBL" id="OOIL02004257">
    <property type="protein sequence ID" value="VFQ91175.1"/>
    <property type="molecule type" value="Genomic_DNA"/>
</dbReference>
<protein>
    <recommendedName>
        <fullName evidence="5">FAS1 domain-containing protein</fullName>
    </recommendedName>
</protein>
<dbReference type="PANTHER" id="PTHR33985">
    <property type="entry name" value="OS02G0491300 PROTEIN-RELATED"/>
    <property type="match status" value="1"/>
</dbReference>
<dbReference type="SUPFAM" id="SSF82153">
    <property type="entry name" value="FAS1 domain"/>
    <property type="match status" value="1"/>
</dbReference>
<dbReference type="OrthoDB" id="1937685at2759"/>
<organism evidence="3 4">
    <name type="scientific">Cuscuta campestris</name>
    <dbReference type="NCBI Taxonomy" id="132261"/>
    <lineage>
        <taxon>Eukaryota</taxon>
        <taxon>Viridiplantae</taxon>
        <taxon>Streptophyta</taxon>
        <taxon>Embryophyta</taxon>
        <taxon>Tracheophyta</taxon>
        <taxon>Spermatophyta</taxon>
        <taxon>Magnoliopsida</taxon>
        <taxon>eudicotyledons</taxon>
        <taxon>Gunneridae</taxon>
        <taxon>Pentapetalae</taxon>
        <taxon>asterids</taxon>
        <taxon>lamiids</taxon>
        <taxon>Solanales</taxon>
        <taxon>Convolvulaceae</taxon>
        <taxon>Cuscuteae</taxon>
        <taxon>Cuscuta</taxon>
        <taxon>Cuscuta subgen. Grammica</taxon>
        <taxon>Cuscuta sect. Cleistogrammica</taxon>
    </lineage>
</organism>
<feature type="chain" id="PRO_5019846346" description="FAS1 domain-containing protein" evidence="2">
    <location>
        <begin position="27"/>
        <end position="220"/>
    </location>
</feature>
<keyword evidence="4" id="KW-1185">Reference proteome</keyword>
<dbReference type="Proteomes" id="UP000595140">
    <property type="component" value="Unassembled WGS sequence"/>
</dbReference>
<dbReference type="AlphaFoldDB" id="A0A484MQM5"/>
<keyword evidence="2" id="KW-0732">Signal</keyword>
<gene>
    <name evidence="3" type="ORF">CCAM_LOCUS32951</name>
</gene>
<proteinExistence type="predicted"/>
<reference evidence="3 4" key="1">
    <citation type="submission" date="2018-04" db="EMBL/GenBank/DDBJ databases">
        <authorList>
            <person name="Vogel A."/>
        </authorList>
    </citation>
    <scope>NUCLEOTIDE SEQUENCE [LARGE SCALE GENOMIC DNA]</scope>
</reference>
<accession>A0A484MQM5</accession>
<name>A0A484MQM5_9ASTE</name>
<evidence type="ECO:0000313" key="3">
    <source>
        <dbReference type="EMBL" id="VFQ91175.1"/>
    </source>
</evidence>